<dbReference type="AlphaFoldDB" id="A0A4S2F2Q3"/>
<feature type="transmembrane region" description="Helical" evidence="1">
    <location>
        <begin position="125"/>
        <end position="151"/>
    </location>
</feature>
<protein>
    <submittedName>
        <fullName evidence="2">Uncharacterized protein</fullName>
    </submittedName>
</protein>
<evidence type="ECO:0000313" key="3">
    <source>
        <dbReference type="Proteomes" id="UP000310263"/>
    </source>
</evidence>
<proteinExistence type="predicted"/>
<name>A0A4S2F2Q3_9ACTN</name>
<feature type="transmembrane region" description="Helical" evidence="1">
    <location>
        <begin position="36"/>
        <end position="61"/>
    </location>
</feature>
<reference evidence="2 3" key="1">
    <citation type="submission" date="2019-04" db="EMBL/GenBank/DDBJ databases">
        <title>Microbes associate with the intestines of laboratory mice.</title>
        <authorList>
            <person name="Navarre W."/>
            <person name="Wong E."/>
            <person name="Huang K."/>
            <person name="Tropini C."/>
            <person name="Ng K."/>
            <person name="Yu B."/>
        </authorList>
    </citation>
    <scope>NUCLEOTIDE SEQUENCE [LARGE SCALE GENOMIC DNA]</scope>
    <source>
        <strain evidence="2 3">NM07_P-09</strain>
    </source>
</reference>
<gene>
    <name evidence="2" type="ORF">E5334_08145</name>
</gene>
<accession>A0A4S2F2Q3</accession>
<feature type="transmembrane region" description="Helical" evidence="1">
    <location>
        <begin position="6"/>
        <end position="24"/>
    </location>
</feature>
<dbReference type="RefSeq" id="WP_136013093.1">
    <property type="nucleotide sequence ID" value="NZ_SRYE01000005.1"/>
</dbReference>
<feature type="transmembrane region" description="Helical" evidence="1">
    <location>
        <begin position="81"/>
        <end position="105"/>
    </location>
</feature>
<dbReference type="EMBL" id="SRYE01000005">
    <property type="protein sequence ID" value="TGY61371.1"/>
    <property type="molecule type" value="Genomic_DNA"/>
</dbReference>
<organism evidence="2 3">
    <name type="scientific">Muricaecibacterium torontonense</name>
    <dbReference type="NCBI Taxonomy" id="3032871"/>
    <lineage>
        <taxon>Bacteria</taxon>
        <taxon>Bacillati</taxon>
        <taxon>Actinomycetota</taxon>
        <taxon>Coriobacteriia</taxon>
        <taxon>Coriobacteriales</taxon>
        <taxon>Atopobiaceae</taxon>
        <taxon>Muricaecibacterium</taxon>
    </lineage>
</organism>
<evidence type="ECO:0000256" key="1">
    <source>
        <dbReference type="SAM" id="Phobius"/>
    </source>
</evidence>
<keyword evidence="3" id="KW-1185">Reference proteome</keyword>
<dbReference type="Proteomes" id="UP000310263">
    <property type="component" value="Unassembled WGS sequence"/>
</dbReference>
<dbReference type="OrthoDB" id="4404008at2"/>
<keyword evidence="1" id="KW-0472">Membrane</keyword>
<sequence>MDVVIRLFLVLGTLYVVGDIMYSQSGPRAHWRIFRVVMEFCLIMVANALIMTGLVSIFYVLERVCAQLFPGFDLYLTESGKISGSNIMVLIFVLVFLTAFIQLFLRKRMEGHWLWLSMNDEEYQIFEYFIQWTTIFCVVYQCFFDGFATLAQWSGATSAQEVFQIALSPNNLNLVIQPLLISSWILVVLERTSSERHSDS</sequence>
<comment type="caution">
    <text evidence="2">The sequence shown here is derived from an EMBL/GenBank/DDBJ whole genome shotgun (WGS) entry which is preliminary data.</text>
</comment>
<keyword evidence="1" id="KW-1133">Transmembrane helix</keyword>
<evidence type="ECO:0000313" key="2">
    <source>
        <dbReference type="EMBL" id="TGY61371.1"/>
    </source>
</evidence>
<keyword evidence="1" id="KW-0812">Transmembrane</keyword>